<evidence type="ECO:0000259" key="5">
    <source>
        <dbReference type="Pfam" id="PF04734"/>
    </source>
</evidence>
<dbReference type="GO" id="GO:0046512">
    <property type="term" value="P:sphingosine biosynthetic process"/>
    <property type="evidence" value="ECO:0007669"/>
    <property type="project" value="TreeGrafter"/>
</dbReference>
<evidence type="ECO:0000313" key="7">
    <source>
        <dbReference type="EMBL" id="PHH82543.1"/>
    </source>
</evidence>
<reference evidence="7 8" key="1">
    <citation type="submission" date="2017-06" db="EMBL/GenBank/DDBJ databases">
        <title>Ant-infecting Ophiocordyceps genomes reveal a high diversity of potential behavioral manipulation genes and a possible major role for enterotoxins.</title>
        <authorList>
            <person name="De Bekker C."/>
            <person name="Evans H.C."/>
            <person name="Brachmann A."/>
            <person name="Hughes D.P."/>
        </authorList>
    </citation>
    <scope>NUCLEOTIDE SEQUENCE [LARGE SCALE GENOMIC DNA]</scope>
    <source>
        <strain evidence="7 8">1348a</strain>
    </source>
</reference>
<dbReference type="PANTHER" id="PTHR12670">
    <property type="entry name" value="CERAMIDASE"/>
    <property type="match status" value="1"/>
</dbReference>
<dbReference type="PANTHER" id="PTHR12670:SF20">
    <property type="entry name" value="NEUTRAL CERAMIDASE"/>
    <property type="match status" value="1"/>
</dbReference>
<evidence type="ECO:0000256" key="2">
    <source>
        <dbReference type="ARBA" id="ARBA00022801"/>
    </source>
</evidence>
<keyword evidence="3" id="KW-0862">Zinc</keyword>
<keyword evidence="3" id="KW-0479">Metal-binding</keyword>
<feature type="domain" description="Neutral/alkaline non-lysosomal ceramidase C-terminal" evidence="6">
    <location>
        <begin position="539"/>
        <end position="701"/>
    </location>
</feature>
<feature type="binding site" evidence="3">
    <location>
        <position position="240"/>
    </location>
    <ligand>
        <name>Zn(2+)</name>
        <dbReference type="ChEBI" id="CHEBI:29105"/>
    </ligand>
</feature>
<keyword evidence="2 4" id="KW-0378">Hydrolase</keyword>
<feature type="binding site" evidence="3">
    <location>
        <position position="506"/>
    </location>
    <ligand>
        <name>Zn(2+)</name>
        <dbReference type="ChEBI" id="CHEBI:29105"/>
    </ligand>
</feature>
<dbReference type="EMBL" id="NJEU01000053">
    <property type="protein sequence ID" value="PHH82543.1"/>
    <property type="molecule type" value="Genomic_DNA"/>
</dbReference>
<sequence length="702" mass="77574">MLFGTRNSTGQGNFNFNFGANSTQKQNFTATGDKYLIGVGKADITGPVVEIGLAGYAQFQQLGSGLRQRLYSRTFIIGDVKNPDDRIAYTVLDNLVGDTAVRYGVLEALAAAGSEYEVYGQHNIALAATHSHSAPGAFWNYFLPQVPTFGFDHQSYQAIVDGALLSIRRAHENIQEGYLDVDTVEIRDAAINRSLFAYLNNPSDERDQYTAATDTTMTLLRFRRASDMKSVAALTWFPVHGTSLYNNNTHVAGDNKGLAAWMLEQAMQSHDSAAEGFIAAFSQANLADATPNIEGAWCEDGSDVMCDFETATCANGKVEQCHGRGPNFREQDLGTSTNSSCTPITGPTVKSFHFYHNMKYWTFNLPDGTPATTCPAALGYSFGAGTTDGPGLFDFTQGESGDPKNPLWQLLVGLIKKPSKKQRKCQAPKPILFDAGEISLPYAWEPNIVDVQLFRVGQMVMILSPSEVTTMSGRRWKAAVAKEAATFLEQDPIVVIASPANTYAHYLATPEEYEVQRYEGASTLFGRHELDAYINLTVSNMNYLTPESTERPEQGELPPDNRKRSLHFIPGVIYDSHPAHRSFGEAIEQPEPELRLGDVAKATFQGANPRNNLRLEDTFVAVEKRGKDDDEWVRVRDDEDWFLVYTWRRTSALLGHSEVDVLWETKGNAEPGTYRLKYYGDSKTIWGAITAFEGTSAAFTII</sequence>
<comment type="catalytic activity">
    <reaction evidence="4">
        <text>an N-acylsphing-4-enine + H2O = sphing-4-enine + a fatty acid</text>
        <dbReference type="Rhea" id="RHEA:20856"/>
        <dbReference type="ChEBI" id="CHEBI:15377"/>
        <dbReference type="ChEBI" id="CHEBI:28868"/>
        <dbReference type="ChEBI" id="CHEBI:52639"/>
        <dbReference type="ChEBI" id="CHEBI:57756"/>
        <dbReference type="EC" id="3.5.1.23"/>
    </reaction>
</comment>
<dbReference type="Pfam" id="PF04734">
    <property type="entry name" value="Ceramidase_alk"/>
    <property type="match status" value="1"/>
</dbReference>
<evidence type="ECO:0000256" key="3">
    <source>
        <dbReference type="PIRSR" id="PIRSR606823-2"/>
    </source>
</evidence>
<keyword evidence="4" id="KW-0443">Lipid metabolism</keyword>
<dbReference type="InterPro" id="IPR006823">
    <property type="entry name" value="Ceramidase_alk"/>
</dbReference>
<evidence type="ECO:0000313" key="8">
    <source>
        <dbReference type="Proteomes" id="UP000224854"/>
    </source>
</evidence>
<feature type="domain" description="Neutral/alkaline non-lysosomal ceramidase N-terminal" evidence="5">
    <location>
        <begin position="35"/>
        <end position="535"/>
    </location>
</feature>
<comment type="caution">
    <text evidence="7">The sequence shown here is derived from an EMBL/GenBank/DDBJ whole genome shotgun (WGS) entry which is preliminary data.</text>
</comment>
<comment type="similarity">
    <text evidence="1 4">Belongs to the neutral ceramidase family.</text>
</comment>
<dbReference type="InterPro" id="IPR031331">
    <property type="entry name" value="NEUT/ALK_ceramidase_C"/>
</dbReference>
<dbReference type="InterPro" id="IPR031329">
    <property type="entry name" value="NEUT/ALK_ceramidase_N"/>
</dbReference>
<proteinExistence type="inferred from homology"/>
<organism evidence="7 8">
    <name type="scientific">Ophiocordyceps australis</name>
    <dbReference type="NCBI Taxonomy" id="1399860"/>
    <lineage>
        <taxon>Eukaryota</taxon>
        <taxon>Fungi</taxon>
        <taxon>Dikarya</taxon>
        <taxon>Ascomycota</taxon>
        <taxon>Pezizomycotina</taxon>
        <taxon>Sordariomycetes</taxon>
        <taxon>Hypocreomycetidae</taxon>
        <taxon>Hypocreales</taxon>
        <taxon>Ophiocordycipitaceae</taxon>
        <taxon>Ophiocordyceps</taxon>
    </lineage>
</organism>
<protein>
    <recommendedName>
        <fullName evidence="4">Neutral ceramidase</fullName>
        <ecNumber evidence="4">3.5.1.23</ecNumber>
    </recommendedName>
</protein>
<evidence type="ECO:0000259" key="6">
    <source>
        <dbReference type="Pfam" id="PF17048"/>
    </source>
</evidence>
<accession>A0A2C5ZRV4</accession>
<dbReference type="Gene3D" id="2.60.40.2300">
    <property type="entry name" value="Neutral/alkaline non-lysosomal ceramidase, C-terminal domain"/>
    <property type="match status" value="1"/>
</dbReference>
<keyword evidence="8" id="KW-1185">Reference proteome</keyword>
<dbReference type="GO" id="GO:0042759">
    <property type="term" value="P:long-chain fatty acid biosynthetic process"/>
    <property type="evidence" value="ECO:0007669"/>
    <property type="project" value="TreeGrafter"/>
</dbReference>
<dbReference type="GO" id="GO:0017040">
    <property type="term" value="F:N-acylsphingosine amidohydrolase activity"/>
    <property type="evidence" value="ECO:0007669"/>
    <property type="project" value="UniProtKB-UniRule"/>
</dbReference>
<feature type="binding site" evidence="3">
    <location>
        <position position="467"/>
    </location>
    <ligand>
        <name>Zn(2+)</name>
        <dbReference type="ChEBI" id="CHEBI:29105"/>
    </ligand>
</feature>
<evidence type="ECO:0000256" key="4">
    <source>
        <dbReference type="RuleBase" id="RU366019"/>
    </source>
</evidence>
<dbReference type="GO" id="GO:0046514">
    <property type="term" value="P:ceramide catabolic process"/>
    <property type="evidence" value="ECO:0007669"/>
    <property type="project" value="InterPro"/>
</dbReference>
<dbReference type="GO" id="GO:0005576">
    <property type="term" value="C:extracellular region"/>
    <property type="evidence" value="ECO:0007669"/>
    <property type="project" value="TreeGrafter"/>
</dbReference>
<dbReference type="GO" id="GO:0046872">
    <property type="term" value="F:metal ion binding"/>
    <property type="evidence" value="ECO:0007669"/>
    <property type="project" value="UniProtKB-KW"/>
</dbReference>
<dbReference type="GO" id="GO:0016020">
    <property type="term" value="C:membrane"/>
    <property type="evidence" value="ECO:0007669"/>
    <property type="project" value="GOC"/>
</dbReference>
<dbReference type="OrthoDB" id="191371at2759"/>
<comment type="cofactor">
    <cofactor evidence="3">
        <name>Zn(2+)</name>
        <dbReference type="ChEBI" id="CHEBI:29105"/>
    </cofactor>
    <text evidence="3">Binds 1 zinc ion per subunit.</text>
</comment>
<evidence type="ECO:0000256" key="1">
    <source>
        <dbReference type="ARBA" id="ARBA00009835"/>
    </source>
</evidence>
<dbReference type="EC" id="3.5.1.23" evidence="4"/>
<keyword evidence="4" id="KW-0746">Sphingolipid metabolism</keyword>
<dbReference type="InterPro" id="IPR038445">
    <property type="entry name" value="NCDase_C_sf"/>
</dbReference>
<dbReference type="AlphaFoldDB" id="A0A2C5ZRV4"/>
<feature type="binding site" evidence="3">
    <location>
        <position position="130"/>
    </location>
    <ligand>
        <name>Zn(2+)</name>
        <dbReference type="ChEBI" id="CHEBI:29105"/>
    </ligand>
</feature>
<name>A0A2C5ZRV4_9HYPO</name>
<dbReference type="Pfam" id="PF17048">
    <property type="entry name" value="Ceramidse_alk_C"/>
    <property type="match status" value="1"/>
</dbReference>
<gene>
    <name evidence="7" type="ORF">CDD82_5646</name>
</gene>
<dbReference type="Proteomes" id="UP000224854">
    <property type="component" value="Unassembled WGS sequence"/>
</dbReference>